<evidence type="ECO:0000313" key="2">
    <source>
        <dbReference type="EMBL" id="NSL55637.1"/>
    </source>
</evidence>
<keyword evidence="1" id="KW-0812">Transmembrane</keyword>
<evidence type="ECO:0008006" key="4">
    <source>
        <dbReference type="Google" id="ProtNLM"/>
    </source>
</evidence>
<reference evidence="2 3" key="1">
    <citation type="submission" date="2020-06" db="EMBL/GenBank/DDBJ databases">
        <title>Draft genome of Uliginosibacterium sp. IMCC34675.</title>
        <authorList>
            <person name="Song J."/>
        </authorList>
    </citation>
    <scope>NUCLEOTIDE SEQUENCE [LARGE SCALE GENOMIC DNA]</scope>
    <source>
        <strain evidence="2 3">IMCC34675</strain>
    </source>
</reference>
<keyword evidence="3" id="KW-1185">Reference proteome</keyword>
<evidence type="ECO:0000313" key="3">
    <source>
        <dbReference type="Proteomes" id="UP000778523"/>
    </source>
</evidence>
<accession>A0ABX2IGL0</accession>
<keyword evidence="1" id="KW-1133">Transmembrane helix</keyword>
<comment type="caution">
    <text evidence="2">The sequence shown here is derived from an EMBL/GenBank/DDBJ whole genome shotgun (WGS) entry which is preliminary data.</text>
</comment>
<organism evidence="2 3">
    <name type="scientific">Uliginosibacterium aquaticum</name>
    <dbReference type="NCBI Taxonomy" id="2731212"/>
    <lineage>
        <taxon>Bacteria</taxon>
        <taxon>Pseudomonadati</taxon>
        <taxon>Pseudomonadota</taxon>
        <taxon>Betaproteobacteria</taxon>
        <taxon>Rhodocyclales</taxon>
        <taxon>Zoogloeaceae</taxon>
        <taxon>Uliginosibacterium</taxon>
    </lineage>
</organism>
<protein>
    <recommendedName>
        <fullName evidence="4">Type 4 fimbrial biogenesis protein PilX N-terminal domain-containing protein</fullName>
    </recommendedName>
</protein>
<keyword evidence="1" id="KW-0472">Membrane</keyword>
<name>A0ABX2IGL0_9RHOO</name>
<evidence type="ECO:0000256" key="1">
    <source>
        <dbReference type="SAM" id="Phobius"/>
    </source>
</evidence>
<feature type="transmembrane region" description="Helical" evidence="1">
    <location>
        <begin position="16"/>
        <end position="37"/>
    </location>
</feature>
<dbReference type="Proteomes" id="UP000778523">
    <property type="component" value="Unassembled WGS sequence"/>
</dbReference>
<gene>
    <name evidence="2" type="ORF">HJ583_011425</name>
</gene>
<sequence length="199" mass="21031">MRNIYRPRARAHSQQGLILLVTLLAMVILLISAVALLRSLDTSVLLSGNLAFKRDLVNEGERGMAAAITLFKSGALASDSSRTADLASGNYSATILPSNARGIPLVLVNDSTFSSKGMSGSDITDSSTGVTIRTVIDRQCSSAGSFDASTCVYIPGASDVGGTNWLKKAGAEYVPVYRISVRVSGPRNTQVFLQTTLSR</sequence>
<dbReference type="EMBL" id="JABCSC020000003">
    <property type="protein sequence ID" value="NSL55637.1"/>
    <property type="molecule type" value="Genomic_DNA"/>
</dbReference>
<dbReference type="RefSeq" id="WP_170022058.1">
    <property type="nucleotide sequence ID" value="NZ_JABCSC020000003.1"/>
</dbReference>
<proteinExistence type="predicted"/>